<evidence type="ECO:0000256" key="6">
    <source>
        <dbReference type="HAMAP-Rule" id="MF_00735"/>
    </source>
</evidence>
<dbReference type="Pfam" id="PF06325">
    <property type="entry name" value="PrmA"/>
    <property type="match status" value="1"/>
</dbReference>
<comment type="subcellular location">
    <subcellularLocation>
        <location evidence="6">Cytoplasm</location>
    </subcellularLocation>
</comment>
<sequence>MEWKELKIYTTHEGVEPLTNALISFGIDGFVINDPEDIKEFERNKNASWDYIGEEVWQMCGKDTYITVYVPDSEDGINMLEAVRSAVNALKAAENADMYGTLEIRSGNIKEEDWANNWKQYFKPLNVGNRLVIKPSWEQLGADNDRVVLELDPENSFGTGRHHTTRLCLELVEKYVKDGDRVCDLGCGSGIISIAAVLLGAKSAVAVDISPDAAVTAKANANKNGISDDCYTAYCGDVVTDGALREKIGNGYELVAANIVADVLLAMADVFKCVTAKGGTLVLSGIITGRCDEVFDAMRQRGFEMLETTECEMWNAAAFKKL</sequence>
<accession>A0A9D1EN72</accession>
<dbReference type="PIRSF" id="PIRSF000401">
    <property type="entry name" value="RPL11_MTase"/>
    <property type="match status" value="1"/>
</dbReference>
<organism evidence="7 8">
    <name type="scientific">Candidatus Faeciplasma gallinarum</name>
    <dbReference type="NCBI Taxonomy" id="2840799"/>
    <lineage>
        <taxon>Bacteria</taxon>
        <taxon>Bacillati</taxon>
        <taxon>Bacillota</taxon>
        <taxon>Clostridia</taxon>
        <taxon>Eubacteriales</taxon>
        <taxon>Oscillospiraceae</taxon>
        <taxon>Oscillospiraceae incertae sedis</taxon>
        <taxon>Candidatus Faeciplasma</taxon>
    </lineage>
</organism>
<evidence type="ECO:0000313" key="7">
    <source>
        <dbReference type="EMBL" id="HIS24531.1"/>
    </source>
</evidence>
<keyword evidence="2 6" id="KW-0963">Cytoplasm</keyword>
<dbReference type="AlphaFoldDB" id="A0A9D1EN72"/>
<dbReference type="GO" id="GO:0005840">
    <property type="term" value="C:ribosome"/>
    <property type="evidence" value="ECO:0007669"/>
    <property type="project" value="UniProtKB-KW"/>
</dbReference>
<dbReference type="EMBL" id="DVIR01000036">
    <property type="protein sequence ID" value="HIS24531.1"/>
    <property type="molecule type" value="Genomic_DNA"/>
</dbReference>
<keyword evidence="7" id="KW-0689">Ribosomal protein</keyword>
<feature type="binding site" evidence="6">
    <location>
        <position position="165"/>
    </location>
    <ligand>
        <name>S-adenosyl-L-methionine</name>
        <dbReference type="ChEBI" id="CHEBI:59789"/>
    </ligand>
</feature>
<dbReference type="GO" id="GO:0032259">
    <property type="term" value="P:methylation"/>
    <property type="evidence" value="ECO:0007669"/>
    <property type="project" value="UniProtKB-KW"/>
</dbReference>
<dbReference type="NCBIfam" id="TIGR00406">
    <property type="entry name" value="prmA"/>
    <property type="match status" value="1"/>
</dbReference>
<keyword evidence="3 6" id="KW-0489">Methyltransferase</keyword>
<dbReference type="PANTHER" id="PTHR43648:SF1">
    <property type="entry name" value="ELECTRON TRANSFER FLAVOPROTEIN BETA SUBUNIT LYSINE METHYLTRANSFERASE"/>
    <property type="match status" value="1"/>
</dbReference>
<proteinExistence type="inferred from homology"/>
<dbReference type="InterPro" id="IPR004498">
    <property type="entry name" value="Ribosomal_PrmA_MeTrfase"/>
</dbReference>
<dbReference type="InterPro" id="IPR050078">
    <property type="entry name" value="Ribosomal_L11_MeTrfase_PrmA"/>
</dbReference>
<reference evidence="7" key="2">
    <citation type="journal article" date="2021" name="PeerJ">
        <title>Extensive microbial diversity within the chicken gut microbiome revealed by metagenomics and culture.</title>
        <authorList>
            <person name="Gilroy R."/>
            <person name="Ravi A."/>
            <person name="Getino M."/>
            <person name="Pursley I."/>
            <person name="Horton D.L."/>
            <person name="Alikhan N.F."/>
            <person name="Baker D."/>
            <person name="Gharbi K."/>
            <person name="Hall N."/>
            <person name="Watson M."/>
            <person name="Adriaenssens E.M."/>
            <person name="Foster-Nyarko E."/>
            <person name="Jarju S."/>
            <person name="Secka A."/>
            <person name="Antonio M."/>
            <person name="Oren A."/>
            <person name="Chaudhuri R.R."/>
            <person name="La Ragione R."/>
            <person name="Hildebrand F."/>
            <person name="Pallen M.J."/>
        </authorList>
    </citation>
    <scope>NUCLEOTIDE SEQUENCE</scope>
    <source>
        <strain evidence="7">CHK157-1446</strain>
    </source>
</reference>
<comment type="catalytic activity">
    <reaction evidence="6">
        <text>L-lysyl-[protein] + 3 S-adenosyl-L-methionine = N(6),N(6),N(6)-trimethyl-L-lysyl-[protein] + 3 S-adenosyl-L-homocysteine + 3 H(+)</text>
        <dbReference type="Rhea" id="RHEA:54192"/>
        <dbReference type="Rhea" id="RHEA-COMP:9752"/>
        <dbReference type="Rhea" id="RHEA-COMP:13826"/>
        <dbReference type="ChEBI" id="CHEBI:15378"/>
        <dbReference type="ChEBI" id="CHEBI:29969"/>
        <dbReference type="ChEBI" id="CHEBI:57856"/>
        <dbReference type="ChEBI" id="CHEBI:59789"/>
        <dbReference type="ChEBI" id="CHEBI:61961"/>
    </reaction>
</comment>
<name>A0A9D1EN72_9FIRM</name>
<evidence type="ECO:0000256" key="1">
    <source>
        <dbReference type="ARBA" id="ARBA00009741"/>
    </source>
</evidence>
<evidence type="ECO:0000256" key="5">
    <source>
        <dbReference type="ARBA" id="ARBA00022691"/>
    </source>
</evidence>
<dbReference type="GO" id="GO:0008276">
    <property type="term" value="F:protein methyltransferase activity"/>
    <property type="evidence" value="ECO:0007669"/>
    <property type="project" value="UniProtKB-UniRule"/>
</dbReference>
<evidence type="ECO:0000256" key="4">
    <source>
        <dbReference type="ARBA" id="ARBA00022679"/>
    </source>
</evidence>
<feature type="binding site" evidence="6">
    <location>
        <position position="186"/>
    </location>
    <ligand>
        <name>S-adenosyl-L-methionine</name>
        <dbReference type="ChEBI" id="CHEBI:59789"/>
    </ligand>
</feature>
<gene>
    <name evidence="6 7" type="primary">prmA</name>
    <name evidence="7" type="ORF">IAD01_03910</name>
</gene>
<dbReference type="HAMAP" id="MF_00735">
    <property type="entry name" value="Methyltr_PrmA"/>
    <property type="match status" value="1"/>
</dbReference>
<dbReference type="GO" id="GO:0005737">
    <property type="term" value="C:cytoplasm"/>
    <property type="evidence" value="ECO:0007669"/>
    <property type="project" value="UniProtKB-SubCell"/>
</dbReference>
<evidence type="ECO:0000313" key="8">
    <source>
        <dbReference type="Proteomes" id="UP000823982"/>
    </source>
</evidence>
<keyword evidence="5 6" id="KW-0949">S-adenosyl-L-methionine</keyword>
<dbReference type="SUPFAM" id="SSF53335">
    <property type="entry name" value="S-adenosyl-L-methionine-dependent methyltransferases"/>
    <property type="match status" value="1"/>
</dbReference>
<protein>
    <recommendedName>
        <fullName evidence="6">Ribosomal protein L11 methyltransferase</fullName>
        <shortName evidence="6">L11 Mtase</shortName>
        <ecNumber evidence="6">2.1.1.-</ecNumber>
    </recommendedName>
</protein>
<feature type="binding site" evidence="6">
    <location>
        <position position="208"/>
    </location>
    <ligand>
        <name>S-adenosyl-L-methionine</name>
        <dbReference type="ChEBI" id="CHEBI:59789"/>
    </ligand>
</feature>
<evidence type="ECO:0000256" key="3">
    <source>
        <dbReference type="ARBA" id="ARBA00022603"/>
    </source>
</evidence>
<comment type="caution">
    <text evidence="7">The sequence shown here is derived from an EMBL/GenBank/DDBJ whole genome shotgun (WGS) entry which is preliminary data.</text>
</comment>
<evidence type="ECO:0000256" key="2">
    <source>
        <dbReference type="ARBA" id="ARBA00022490"/>
    </source>
</evidence>
<keyword evidence="7" id="KW-0687">Ribonucleoprotein</keyword>
<comment type="function">
    <text evidence="6">Methylates ribosomal protein L11.</text>
</comment>
<dbReference type="PANTHER" id="PTHR43648">
    <property type="entry name" value="ELECTRON TRANSFER FLAVOPROTEIN BETA SUBUNIT LYSINE METHYLTRANSFERASE"/>
    <property type="match status" value="1"/>
</dbReference>
<reference evidence="7" key="1">
    <citation type="submission" date="2020-10" db="EMBL/GenBank/DDBJ databases">
        <authorList>
            <person name="Gilroy R."/>
        </authorList>
    </citation>
    <scope>NUCLEOTIDE SEQUENCE</scope>
    <source>
        <strain evidence="7">CHK157-1446</strain>
    </source>
</reference>
<dbReference type="Gene3D" id="3.40.50.150">
    <property type="entry name" value="Vaccinia Virus protein VP39"/>
    <property type="match status" value="1"/>
</dbReference>
<keyword evidence="4 6" id="KW-0808">Transferase</keyword>
<feature type="binding site" evidence="6">
    <location>
        <position position="258"/>
    </location>
    <ligand>
        <name>S-adenosyl-L-methionine</name>
        <dbReference type="ChEBI" id="CHEBI:59789"/>
    </ligand>
</feature>
<dbReference type="CDD" id="cd02440">
    <property type="entry name" value="AdoMet_MTases"/>
    <property type="match status" value="1"/>
</dbReference>
<dbReference type="InterPro" id="IPR029063">
    <property type="entry name" value="SAM-dependent_MTases_sf"/>
</dbReference>
<dbReference type="Proteomes" id="UP000823982">
    <property type="component" value="Unassembled WGS sequence"/>
</dbReference>
<comment type="similarity">
    <text evidence="1 6">Belongs to the methyltransferase superfamily. PrmA family.</text>
</comment>
<dbReference type="EC" id="2.1.1.-" evidence="6"/>